<proteinExistence type="predicted"/>
<evidence type="ECO:0000313" key="1">
    <source>
        <dbReference type="EMBL" id="XCG63490.1"/>
    </source>
</evidence>
<accession>A0AAU8DP88</accession>
<sequence>MESQTLQQLIDAAGNPDPLVALRAIPPMQQEISGLEAVAVRRARVAGLSWAQIAGALGVSRQAVHHKHGGSRFSRG</sequence>
<dbReference type="AlphaFoldDB" id="A0AAU8DP88"/>
<dbReference type="RefSeq" id="WP_353649105.1">
    <property type="nucleotide sequence ID" value="NZ_CP159218.1"/>
</dbReference>
<name>A0AAU8DP88_9ACTN</name>
<reference evidence="1" key="1">
    <citation type="submission" date="2024-05" db="EMBL/GenBank/DDBJ databases">
        <authorList>
            <person name="Cai S.Y."/>
            <person name="Jin L.M."/>
            <person name="Li H.R."/>
        </authorList>
    </citation>
    <scope>NUCLEOTIDE SEQUENCE</scope>
    <source>
        <strain evidence="1">A5-74</strain>
    </source>
</reference>
<organism evidence="1">
    <name type="scientific">Nakamurella sp. A5-74</name>
    <dbReference type="NCBI Taxonomy" id="3158264"/>
    <lineage>
        <taxon>Bacteria</taxon>
        <taxon>Bacillati</taxon>
        <taxon>Actinomycetota</taxon>
        <taxon>Actinomycetes</taxon>
        <taxon>Nakamurellales</taxon>
        <taxon>Nakamurellaceae</taxon>
        <taxon>Nakamurella</taxon>
    </lineage>
</organism>
<dbReference type="EMBL" id="CP159218">
    <property type="protein sequence ID" value="XCG63490.1"/>
    <property type="molecule type" value="Genomic_DNA"/>
</dbReference>
<protein>
    <recommendedName>
        <fullName evidence="2">AsnC family protein</fullName>
    </recommendedName>
</protein>
<evidence type="ECO:0008006" key="2">
    <source>
        <dbReference type="Google" id="ProtNLM"/>
    </source>
</evidence>
<gene>
    <name evidence="1" type="ORF">ABLG96_20220</name>
</gene>